<dbReference type="EnsemblMetazoa" id="GPPI045154-RA">
    <property type="protein sequence ID" value="GPPI045154-PA"/>
    <property type="gene ID" value="GPPI045154"/>
</dbReference>
<organism evidence="1 2">
    <name type="scientific">Glossina palpalis gambiensis</name>
    <dbReference type="NCBI Taxonomy" id="67801"/>
    <lineage>
        <taxon>Eukaryota</taxon>
        <taxon>Metazoa</taxon>
        <taxon>Ecdysozoa</taxon>
        <taxon>Arthropoda</taxon>
        <taxon>Hexapoda</taxon>
        <taxon>Insecta</taxon>
        <taxon>Pterygota</taxon>
        <taxon>Neoptera</taxon>
        <taxon>Endopterygota</taxon>
        <taxon>Diptera</taxon>
        <taxon>Brachycera</taxon>
        <taxon>Muscomorpha</taxon>
        <taxon>Hippoboscoidea</taxon>
        <taxon>Glossinidae</taxon>
        <taxon>Glossina</taxon>
    </lineage>
</organism>
<protein>
    <submittedName>
        <fullName evidence="1">Uncharacterized protein</fullName>
    </submittedName>
</protein>
<evidence type="ECO:0000313" key="2">
    <source>
        <dbReference type="Proteomes" id="UP000092460"/>
    </source>
</evidence>
<name>A0A1B0BZJ4_9MUSC</name>
<dbReference type="Proteomes" id="UP000092460">
    <property type="component" value="Unassembled WGS sequence"/>
</dbReference>
<accession>A0A1B0BZJ4</accession>
<dbReference type="EMBL" id="JXJN01023167">
    <property type="status" value="NOT_ANNOTATED_CDS"/>
    <property type="molecule type" value="Genomic_DNA"/>
</dbReference>
<dbReference type="AlphaFoldDB" id="A0A1B0BZJ4"/>
<reference evidence="2" key="1">
    <citation type="submission" date="2015-01" db="EMBL/GenBank/DDBJ databases">
        <authorList>
            <person name="Aksoy S."/>
            <person name="Warren W."/>
            <person name="Wilson R.K."/>
        </authorList>
    </citation>
    <scope>NUCLEOTIDE SEQUENCE [LARGE SCALE GENOMIC DNA]</scope>
    <source>
        <strain evidence="2">IAEA</strain>
    </source>
</reference>
<dbReference type="VEuPathDB" id="VectorBase:GPPI045154"/>
<proteinExistence type="predicted"/>
<reference evidence="1" key="2">
    <citation type="submission" date="2020-05" db="UniProtKB">
        <authorList>
            <consortium name="EnsemblMetazoa"/>
        </authorList>
    </citation>
    <scope>IDENTIFICATION</scope>
    <source>
        <strain evidence="1">IAEA</strain>
    </source>
</reference>
<keyword evidence="2" id="KW-1185">Reference proteome</keyword>
<evidence type="ECO:0000313" key="1">
    <source>
        <dbReference type="EnsemblMetazoa" id="GPPI045154-PA"/>
    </source>
</evidence>
<sequence>MTKFHLHRFSYVLGIVNNTSTQGLTVILPNTSAELSTIETNFLQLKKLKLESNSLKVFCPEYQIFIVKVNRYESTVNELCSYLFNAFILSFIRGSDLGVPVISVDEKAVQVSPKVNDALAAKKALVMVQNEHGKNGFISFNKTGNTAPNFNMLSDLMSAMVWKLDYNDINGSLSVIYNTFSGVISVSVLSKSDTITWRGLVRFNTQLI</sequence>